<feature type="transmembrane region" description="Helical" evidence="6">
    <location>
        <begin position="338"/>
        <end position="359"/>
    </location>
</feature>
<evidence type="ECO:0000256" key="4">
    <source>
        <dbReference type="ARBA" id="ARBA00022989"/>
    </source>
</evidence>
<evidence type="ECO:0008006" key="9">
    <source>
        <dbReference type="Google" id="ProtNLM"/>
    </source>
</evidence>
<dbReference type="PANTHER" id="PTHR43791:SF73">
    <property type="entry name" value="TRANSPORTER, PUTATIVE-RELATED"/>
    <property type="match status" value="1"/>
</dbReference>
<feature type="transmembrane region" description="Helical" evidence="6">
    <location>
        <begin position="429"/>
        <end position="449"/>
    </location>
</feature>
<keyword evidence="5 6" id="KW-0472">Membrane</keyword>
<dbReference type="PANTHER" id="PTHR43791">
    <property type="entry name" value="PERMEASE-RELATED"/>
    <property type="match status" value="1"/>
</dbReference>
<keyword evidence="2" id="KW-0813">Transport</keyword>
<gene>
    <name evidence="7" type="ORF">AC578_9507</name>
</gene>
<feature type="transmembrane region" description="Helical" evidence="6">
    <location>
        <begin position="154"/>
        <end position="179"/>
    </location>
</feature>
<evidence type="ECO:0000313" key="8">
    <source>
        <dbReference type="Proteomes" id="UP000070133"/>
    </source>
</evidence>
<proteinExistence type="predicted"/>
<feature type="transmembrane region" description="Helical" evidence="6">
    <location>
        <begin position="129"/>
        <end position="147"/>
    </location>
</feature>
<comment type="caution">
    <text evidence="7">The sequence shown here is derived from an EMBL/GenBank/DDBJ whole genome shotgun (WGS) entry which is preliminary data.</text>
</comment>
<dbReference type="GO" id="GO:0016020">
    <property type="term" value="C:membrane"/>
    <property type="evidence" value="ECO:0007669"/>
    <property type="project" value="UniProtKB-SubCell"/>
</dbReference>
<name>A0A139HGE3_9PEZI</name>
<evidence type="ECO:0000256" key="2">
    <source>
        <dbReference type="ARBA" id="ARBA00022448"/>
    </source>
</evidence>
<evidence type="ECO:0000256" key="1">
    <source>
        <dbReference type="ARBA" id="ARBA00004141"/>
    </source>
</evidence>
<protein>
    <recommendedName>
        <fullName evidence="9">Major facilitator superfamily (MFS) profile domain-containing protein</fullName>
    </recommendedName>
</protein>
<keyword evidence="4 6" id="KW-1133">Transmembrane helix</keyword>
<organism evidence="7 8">
    <name type="scientific">Pseudocercospora eumusae</name>
    <dbReference type="NCBI Taxonomy" id="321146"/>
    <lineage>
        <taxon>Eukaryota</taxon>
        <taxon>Fungi</taxon>
        <taxon>Dikarya</taxon>
        <taxon>Ascomycota</taxon>
        <taxon>Pezizomycotina</taxon>
        <taxon>Dothideomycetes</taxon>
        <taxon>Dothideomycetidae</taxon>
        <taxon>Mycosphaerellales</taxon>
        <taxon>Mycosphaerellaceae</taxon>
        <taxon>Pseudocercospora</taxon>
    </lineage>
</organism>
<dbReference type="OrthoDB" id="4454541at2759"/>
<keyword evidence="8" id="KW-1185">Reference proteome</keyword>
<dbReference type="AlphaFoldDB" id="A0A139HGE3"/>
<evidence type="ECO:0000313" key="7">
    <source>
        <dbReference type="EMBL" id="KXT01429.1"/>
    </source>
</evidence>
<sequence length="540" mass="59941">MADKANESVTVERLDTIQPARTPSAPITDAAAIFLKQAEASGRVTLSAAEEKAVRRKVDGRILPIILAAYFFQQLDKSTLSYTSVFGIVQDAHLVGKQYSWLGSILYLAQLVAQPIAALTLVKLPTGKVIASAVFLWGSTLCIMSACTNFRSLLALRFMLGVFESLIATSCIAVTQMWWRRGEQTLRTMSWTSMNGVTLIATFKAKRYSRTRYARVAIIVAAKVTRSDLNFRQIIFLFCGLLTVVYSISVFLWMPDSPMTAKFLTEPEKVVAVERLRSNQMGIVTRKWRWDHVLEVFYDLKTYCWFFIVAAVSIPSGGMGTFGSLIIKSFGYNKFQTILFNLPFGAMTIIAIIGGGWLANKLRSKGVVIALLCVPTIAGIIVMLKIPHTPGNRGILLTGWYLTSLFPGITPLLYAWQAQNTAGDTKRKCTTGVLIVGMCTGNVIGPLMYSPSQAPLYHKGLLSSLSMFILVAILSGFICMYLNLLNLHHARRREELGKPRDLVDRSMLKVRGEEVLDEVEGDLALHDTTDLKNEDFIYVL</sequence>
<keyword evidence="3 6" id="KW-0812">Transmembrane</keyword>
<dbReference type="EMBL" id="LFZN01000055">
    <property type="protein sequence ID" value="KXT01429.1"/>
    <property type="molecule type" value="Genomic_DNA"/>
</dbReference>
<evidence type="ECO:0000256" key="6">
    <source>
        <dbReference type="SAM" id="Phobius"/>
    </source>
</evidence>
<evidence type="ECO:0000256" key="5">
    <source>
        <dbReference type="ARBA" id="ARBA00023136"/>
    </source>
</evidence>
<reference evidence="7 8" key="1">
    <citation type="submission" date="2015-07" db="EMBL/GenBank/DDBJ databases">
        <title>Comparative genomics of the Sigatoka disease complex on banana suggests a link between parallel evolutionary changes in Pseudocercospora fijiensis and Pseudocercospora eumusae and increased virulence on the banana host.</title>
        <authorList>
            <person name="Chang T.-C."/>
            <person name="Salvucci A."/>
            <person name="Crous P.W."/>
            <person name="Stergiopoulos I."/>
        </authorList>
    </citation>
    <scope>NUCLEOTIDE SEQUENCE [LARGE SCALE GENOMIC DNA]</scope>
    <source>
        <strain evidence="7 8">CBS 114824</strain>
    </source>
</reference>
<dbReference type="Proteomes" id="UP000070133">
    <property type="component" value="Unassembled WGS sequence"/>
</dbReference>
<dbReference type="Gene3D" id="1.20.1250.20">
    <property type="entry name" value="MFS general substrate transporter like domains"/>
    <property type="match status" value="2"/>
</dbReference>
<feature type="transmembrane region" description="Helical" evidence="6">
    <location>
        <begin position="234"/>
        <end position="254"/>
    </location>
</feature>
<feature type="transmembrane region" description="Helical" evidence="6">
    <location>
        <begin position="398"/>
        <end position="417"/>
    </location>
</feature>
<accession>A0A139HGE3</accession>
<evidence type="ECO:0000256" key="3">
    <source>
        <dbReference type="ARBA" id="ARBA00022692"/>
    </source>
</evidence>
<dbReference type="InterPro" id="IPR011701">
    <property type="entry name" value="MFS"/>
</dbReference>
<dbReference type="InterPro" id="IPR036259">
    <property type="entry name" value="MFS_trans_sf"/>
</dbReference>
<comment type="subcellular location">
    <subcellularLocation>
        <location evidence="1">Membrane</location>
        <topology evidence="1">Multi-pass membrane protein</topology>
    </subcellularLocation>
</comment>
<feature type="transmembrane region" description="Helical" evidence="6">
    <location>
        <begin position="461"/>
        <end position="484"/>
    </location>
</feature>
<dbReference type="SUPFAM" id="SSF103473">
    <property type="entry name" value="MFS general substrate transporter"/>
    <property type="match status" value="1"/>
</dbReference>
<feature type="transmembrane region" description="Helical" evidence="6">
    <location>
        <begin position="303"/>
        <end position="326"/>
    </location>
</feature>
<dbReference type="Pfam" id="PF07690">
    <property type="entry name" value="MFS_1"/>
    <property type="match status" value="1"/>
</dbReference>
<feature type="transmembrane region" description="Helical" evidence="6">
    <location>
        <begin position="366"/>
        <end position="386"/>
    </location>
</feature>
<dbReference type="GO" id="GO:0022857">
    <property type="term" value="F:transmembrane transporter activity"/>
    <property type="evidence" value="ECO:0007669"/>
    <property type="project" value="InterPro"/>
</dbReference>
<feature type="transmembrane region" description="Helical" evidence="6">
    <location>
        <begin position="99"/>
        <end position="117"/>
    </location>
</feature>